<comment type="caution">
    <text evidence="2">The sequence shown here is derived from an EMBL/GenBank/DDBJ whole genome shotgun (WGS) entry which is preliminary data.</text>
</comment>
<gene>
    <name evidence="2" type="ORF">A3A70_02745</name>
</gene>
<dbReference type="InterPro" id="IPR002725">
    <property type="entry name" value="YgjP-like_metallopeptidase"/>
</dbReference>
<dbReference type="AlphaFoldDB" id="A0A1F4VQ62"/>
<dbReference type="Proteomes" id="UP000178964">
    <property type="component" value="Unassembled WGS sequence"/>
</dbReference>
<dbReference type="PANTHER" id="PTHR30399">
    <property type="entry name" value="UNCHARACTERIZED PROTEIN YGJP"/>
    <property type="match status" value="1"/>
</dbReference>
<sequence length="183" mass="21637">MIFRIPHFSPPNLPQELFERNQEWITKQLAKISANYPKYKPHTFTRDEEFLMLGKPIKLTFTDGNPEFHKNKLAKWYKSQAMVHFTKGIAQRSIVMGLTIKGLKLSNARMKWGSCSRDGNIRLTWRLIMAPPEIIDYVIVHELAHITHHNHSQDFWSLVESFIPDYKVHRKWLKYNGHLLSLE</sequence>
<evidence type="ECO:0000313" key="2">
    <source>
        <dbReference type="EMBL" id="OGC59334.1"/>
    </source>
</evidence>
<proteinExistence type="predicted"/>
<organism evidence="2 3">
    <name type="scientific">candidate division WWE3 bacterium RIFCSPLOWO2_01_FULL_42_11</name>
    <dbReference type="NCBI Taxonomy" id="1802627"/>
    <lineage>
        <taxon>Bacteria</taxon>
        <taxon>Katanobacteria</taxon>
    </lineage>
</organism>
<name>A0A1F4VQ62_UNCKA</name>
<evidence type="ECO:0000259" key="1">
    <source>
        <dbReference type="Pfam" id="PF01863"/>
    </source>
</evidence>
<dbReference type="CDD" id="cd07344">
    <property type="entry name" value="M48_yhfN_like"/>
    <property type="match status" value="1"/>
</dbReference>
<dbReference type="Gene3D" id="3.30.2010.10">
    <property type="entry name" value="Metalloproteases ('zincins'), catalytic domain"/>
    <property type="match status" value="1"/>
</dbReference>
<dbReference type="PANTHER" id="PTHR30399:SF1">
    <property type="entry name" value="UTP PYROPHOSPHATASE"/>
    <property type="match status" value="1"/>
</dbReference>
<dbReference type="EMBL" id="MEVK01000018">
    <property type="protein sequence ID" value="OGC59334.1"/>
    <property type="molecule type" value="Genomic_DNA"/>
</dbReference>
<accession>A0A1F4VQ62</accession>
<dbReference type="Pfam" id="PF01863">
    <property type="entry name" value="YgjP-like"/>
    <property type="match status" value="1"/>
</dbReference>
<feature type="domain" description="YgjP-like metallopeptidase" evidence="1">
    <location>
        <begin position="64"/>
        <end position="175"/>
    </location>
</feature>
<protein>
    <recommendedName>
        <fullName evidence="1">YgjP-like metallopeptidase domain-containing protein</fullName>
    </recommendedName>
</protein>
<evidence type="ECO:0000313" key="3">
    <source>
        <dbReference type="Proteomes" id="UP000178964"/>
    </source>
</evidence>
<reference evidence="2 3" key="1">
    <citation type="journal article" date="2016" name="Nat. Commun.">
        <title>Thousands of microbial genomes shed light on interconnected biogeochemical processes in an aquifer system.</title>
        <authorList>
            <person name="Anantharaman K."/>
            <person name="Brown C.T."/>
            <person name="Hug L.A."/>
            <person name="Sharon I."/>
            <person name="Castelle C.J."/>
            <person name="Probst A.J."/>
            <person name="Thomas B.C."/>
            <person name="Singh A."/>
            <person name="Wilkins M.J."/>
            <person name="Karaoz U."/>
            <person name="Brodie E.L."/>
            <person name="Williams K.H."/>
            <person name="Hubbard S.S."/>
            <person name="Banfield J.F."/>
        </authorList>
    </citation>
    <scope>NUCLEOTIDE SEQUENCE [LARGE SCALE GENOMIC DNA]</scope>
</reference>
<dbReference type="InterPro" id="IPR053136">
    <property type="entry name" value="UTP_pyrophosphatase-like"/>
</dbReference>